<feature type="transmembrane region" description="Helical" evidence="1">
    <location>
        <begin position="12"/>
        <end position="29"/>
    </location>
</feature>
<reference evidence="2 3" key="1">
    <citation type="submission" date="2015-07" db="EMBL/GenBank/DDBJ databases">
        <title>Genome sequence of Levilinea saccharolytica DSM 16555.</title>
        <authorList>
            <person name="Hemp J."/>
            <person name="Ward L.M."/>
            <person name="Pace L.A."/>
            <person name="Fischer W.W."/>
        </authorList>
    </citation>
    <scope>NUCLEOTIDE SEQUENCE [LARGE SCALE GENOMIC DNA]</scope>
    <source>
        <strain evidence="2 3">KIBI-1</strain>
    </source>
</reference>
<gene>
    <name evidence="2" type="ORF">ADN01_09110</name>
</gene>
<name>A0A0P6Y8W1_9CHLR</name>
<proteinExistence type="predicted"/>
<feature type="transmembrane region" description="Helical" evidence="1">
    <location>
        <begin position="341"/>
        <end position="361"/>
    </location>
</feature>
<sequence length="439" mass="49233">MNPILLHLRRHGLFYLGLILFSIFYFSGLPQVPYHPDESTQIWMSEDYTQTVENVRDLVWSGKSSIDARTRYRLIDAPITRLMIGFGRSLSNMPATRNDWNWGRSWDFNVQMGALPDPVLLNRARLSVAWLFPIGLLLFYHTAYRLRGSRFAWLCAVLLASNALVLLHTRRAMAESALLFGLFVFFFAITVRPSLRPFLLAAAAAFALCAKQSTAPLIVAGAVLLLLDPQFPWRHRLLSLAAFLGIVALVFMALNPVFWGSPWQAANASWRFRTDLVTIQRAQIQNVSPDLAIHSYSDRIAMMLAQLYFSVPAVADVATYVRSTQAASDLYFSNPLHLLFRGFPAGILFLTLSLFGLLLILRHIWKAGRPLASPLFWLIFTFAGLAGGLLVAVSLPYQRYSLPVLPAVLFTAAWGLDEILILLAAGLRKIKTGRQPAVR</sequence>
<accession>A0A0P6Y8W1</accession>
<dbReference type="OrthoDB" id="163696at2"/>
<feature type="transmembrane region" description="Helical" evidence="1">
    <location>
        <begin position="151"/>
        <end position="167"/>
    </location>
</feature>
<evidence type="ECO:0000256" key="1">
    <source>
        <dbReference type="SAM" id="Phobius"/>
    </source>
</evidence>
<feature type="transmembrane region" description="Helical" evidence="1">
    <location>
        <begin position="373"/>
        <end position="395"/>
    </location>
</feature>
<evidence type="ECO:0000313" key="2">
    <source>
        <dbReference type="EMBL" id="KPL81748.1"/>
    </source>
</evidence>
<feature type="transmembrane region" description="Helical" evidence="1">
    <location>
        <begin position="198"/>
        <end position="225"/>
    </location>
</feature>
<keyword evidence="1" id="KW-0472">Membrane</keyword>
<protein>
    <recommendedName>
        <fullName evidence="4">Glycosyltransferase RgtA/B/C/D-like domain-containing protein</fullName>
    </recommendedName>
</protein>
<feature type="transmembrane region" description="Helical" evidence="1">
    <location>
        <begin position="237"/>
        <end position="259"/>
    </location>
</feature>
<organism evidence="2 3">
    <name type="scientific">Levilinea saccharolytica</name>
    <dbReference type="NCBI Taxonomy" id="229921"/>
    <lineage>
        <taxon>Bacteria</taxon>
        <taxon>Bacillati</taxon>
        <taxon>Chloroflexota</taxon>
        <taxon>Anaerolineae</taxon>
        <taxon>Anaerolineales</taxon>
        <taxon>Anaerolineaceae</taxon>
        <taxon>Levilinea</taxon>
    </lineage>
</organism>
<keyword evidence="3" id="KW-1185">Reference proteome</keyword>
<evidence type="ECO:0000313" key="3">
    <source>
        <dbReference type="Proteomes" id="UP000050501"/>
    </source>
</evidence>
<dbReference type="Proteomes" id="UP000050501">
    <property type="component" value="Unassembled WGS sequence"/>
</dbReference>
<dbReference type="EMBL" id="LGCM01000035">
    <property type="protein sequence ID" value="KPL81748.1"/>
    <property type="molecule type" value="Genomic_DNA"/>
</dbReference>
<feature type="transmembrane region" description="Helical" evidence="1">
    <location>
        <begin position="173"/>
        <end position="191"/>
    </location>
</feature>
<feature type="transmembrane region" description="Helical" evidence="1">
    <location>
        <begin position="407"/>
        <end position="427"/>
    </location>
</feature>
<feature type="transmembrane region" description="Helical" evidence="1">
    <location>
        <begin position="300"/>
        <end position="321"/>
    </location>
</feature>
<comment type="caution">
    <text evidence="2">The sequence shown here is derived from an EMBL/GenBank/DDBJ whole genome shotgun (WGS) entry which is preliminary data.</text>
</comment>
<feature type="transmembrane region" description="Helical" evidence="1">
    <location>
        <begin position="124"/>
        <end position="144"/>
    </location>
</feature>
<keyword evidence="1" id="KW-0812">Transmembrane</keyword>
<dbReference type="AlphaFoldDB" id="A0A0P6Y8W1"/>
<dbReference type="RefSeq" id="WP_062418346.1">
    <property type="nucleotide sequence ID" value="NZ_DF967974.1"/>
</dbReference>
<evidence type="ECO:0008006" key="4">
    <source>
        <dbReference type="Google" id="ProtNLM"/>
    </source>
</evidence>
<keyword evidence="1" id="KW-1133">Transmembrane helix</keyword>